<evidence type="ECO:0000313" key="1">
    <source>
        <dbReference type="EMBL" id="GBN01518.1"/>
    </source>
</evidence>
<gene>
    <name evidence="1" type="ORF">AVEN_271872_1</name>
</gene>
<sequence length="103" mass="11914">MRKESELTVKYYSQKFNFVNHRNHGIPDMDCGIQMNAPLPAKVNASTFLRRNRMPIFIAPSYQLVNCNLELQSSAYYYLGRISEDHPHTGCLRQMVVKFEVSG</sequence>
<accession>A0A4Y2KGS1</accession>
<organism evidence="1 2">
    <name type="scientific">Araneus ventricosus</name>
    <name type="common">Orbweaver spider</name>
    <name type="synonym">Epeira ventricosa</name>
    <dbReference type="NCBI Taxonomy" id="182803"/>
    <lineage>
        <taxon>Eukaryota</taxon>
        <taxon>Metazoa</taxon>
        <taxon>Ecdysozoa</taxon>
        <taxon>Arthropoda</taxon>
        <taxon>Chelicerata</taxon>
        <taxon>Arachnida</taxon>
        <taxon>Araneae</taxon>
        <taxon>Araneomorphae</taxon>
        <taxon>Entelegynae</taxon>
        <taxon>Araneoidea</taxon>
        <taxon>Araneidae</taxon>
        <taxon>Araneus</taxon>
    </lineage>
</organism>
<evidence type="ECO:0000313" key="2">
    <source>
        <dbReference type="Proteomes" id="UP000499080"/>
    </source>
</evidence>
<dbReference type="Proteomes" id="UP000499080">
    <property type="component" value="Unassembled WGS sequence"/>
</dbReference>
<proteinExistence type="predicted"/>
<protein>
    <submittedName>
        <fullName evidence="1">Uncharacterized protein</fullName>
    </submittedName>
</protein>
<dbReference type="AlphaFoldDB" id="A0A4Y2KGS1"/>
<name>A0A4Y2KGS1_ARAVE</name>
<comment type="caution">
    <text evidence="1">The sequence shown here is derived from an EMBL/GenBank/DDBJ whole genome shotgun (WGS) entry which is preliminary data.</text>
</comment>
<reference evidence="1 2" key="1">
    <citation type="journal article" date="2019" name="Sci. Rep.">
        <title>Orb-weaving spider Araneus ventricosus genome elucidates the spidroin gene catalogue.</title>
        <authorList>
            <person name="Kono N."/>
            <person name="Nakamura H."/>
            <person name="Ohtoshi R."/>
            <person name="Moran D.A.P."/>
            <person name="Shinohara A."/>
            <person name="Yoshida Y."/>
            <person name="Fujiwara M."/>
            <person name="Mori M."/>
            <person name="Tomita M."/>
            <person name="Arakawa K."/>
        </authorList>
    </citation>
    <scope>NUCLEOTIDE SEQUENCE [LARGE SCALE GENOMIC DNA]</scope>
</reference>
<dbReference type="EMBL" id="BGPR01194835">
    <property type="protein sequence ID" value="GBN01518.1"/>
    <property type="molecule type" value="Genomic_DNA"/>
</dbReference>
<keyword evidence="2" id="KW-1185">Reference proteome</keyword>